<evidence type="ECO:0000313" key="4">
    <source>
        <dbReference type="Proteomes" id="UP000283627"/>
    </source>
</evidence>
<feature type="domain" description="Amidohydrolase-related" evidence="2">
    <location>
        <begin position="77"/>
        <end position="317"/>
    </location>
</feature>
<dbReference type="InterPro" id="IPR032465">
    <property type="entry name" value="ACMSD"/>
</dbReference>
<dbReference type="Pfam" id="PF04909">
    <property type="entry name" value="Amidohydro_2"/>
    <property type="match status" value="1"/>
</dbReference>
<dbReference type="RefSeq" id="WP_123408260.1">
    <property type="nucleotide sequence ID" value="NZ_MOBP01000012.1"/>
</dbReference>
<protein>
    <submittedName>
        <fullName evidence="3">Amidohydrolase</fullName>
    </submittedName>
</protein>
<reference evidence="3 4" key="1">
    <citation type="submission" date="2016-10" db="EMBL/GenBank/DDBJ databases">
        <title>Comparative genome analysis of multiple Pseudomonas spp. focuses on biocontrol and plant growth promoting traits.</title>
        <authorList>
            <person name="Tao X.-Y."/>
            <person name="Taylor C.G."/>
        </authorList>
    </citation>
    <scope>NUCLEOTIDE SEQUENCE [LARGE SCALE GENOMIC DNA]</scope>
    <source>
        <strain evidence="3 4">39A2</strain>
    </source>
</reference>
<proteinExistence type="predicted"/>
<evidence type="ECO:0000313" key="3">
    <source>
        <dbReference type="EMBL" id="RON51795.1"/>
    </source>
</evidence>
<sequence length="330" mass="36654">MKLIGIEEHFLTVEIRDAWHSLQLEALDPSVAFHSGAIEGRLLDLAEKRLVLMDETGLDVQVLSLTTPGLHDFGAESVTLARRANDLLAEAVARNPTRFQALATLPVAMPEEAAEELDRCVRTLGFKGTMLCGRVGARNLDHPDLMPIFDCAHTLRVPILLHPRVPAVAVRDAYYSGFKPQVNAAFATYGLGWHYDAGIQFIRLVLSGLFDRLPALQVILGHWGELVVFYAERLAAMDSVSGLAHSMSTYLRRNLYLTASGMFLPHYLARAREVVGEDRLLFSTDFPYQYRQGGDAKRFLENCGLTDSAKAQFAHGNWMRLTGDSPENSE</sequence>
<dbReference type="Gene3D" id="3.20.20.140">
    <property type="entry name" value="Metal-dependent hydrolases"/>
    <property type="match status" value="1"/>
</dbReference>
<dbReference type="GO" id="GO:0019748">
    <property type="term" value="P:secondary metabolic process"/>
    <property type="evidence" value="ECO:0007669"/>
    <property type="project" value="TreeGrafter"/>
</dbReference>
<name>A0A423KG58_9PSED</name>
<dbReference type="AlphaFoldDB" id="A0A423KG58"/>
<dbReference type="Proteomes" id="UP000283627">
    <property type="component" value="Unassembled WGS sequence"/>
</dbReference>
<keyword evidence="3" id="KW-0378">Hydrolase</keyword>
<dbReference type="PANTHER" id="PTHR21240:SF30">
    <property type="entry name" value="AMIDOHYDROLASE-RELATED DOMAIN-CONTAINING PROTEIN-RELATED"/>
    <property type="match status" value="1"/>
</dbReference>
<evidence type="ECO:0000259" key="2">
    <source>
        <dbReference type="Pfam" id="PF04909"/>
    </source>
</evidence>
<evidence type="ECO:0000256" key="1">
    <source>
        <dbReference type="ARBA" id="ARBA00023239"/>
    </source>
</evidence>
<dbReference type="EMBL" id="MOBP01000012">
    <property type="protein sequence ID" value="RON51795.1"/>
    <property type="molecule type" value="Genomic_DNA"/>
</dbReference>
<dbReference type="SUPFAM" id="SSF51556">
    <property type="entry name" value="Metallo-dependent hydrolases"/>
    <property type="match status" value="1"/>
</dbReference>
<dbReference type="OrthoDB" id="149172at2"/>
<dbReference type="PANTHER" id="PTHR21240">
    <property type="entry name" value="2-AMINO-3-CARBOXYLMUCONATE-6-SEMIALDEHYDE DECARBOXYLASE"/>
    <property type="match status" value="1"/>
</dbReference>
<dbReference type="InterPro" id="IPR006680">
    <property type="entry name" value="Amidohydro-rel"/>
</dbReference>
<gene>
    <name evidence="3" type="ORF">BK665_18180</name>
</gene>
<dbReference type="GO" id="GO:0005829">
    <property type="term" value="C:cytosol"/>
    <property type="evidence" value="ECO:0007669"/>
    <property type="project" value="TreeGrafter"/>
</dbReference>
<keyword evidence="1" id="KW-0456">Lyase</keyword>
<dbReference type="InterPro" id="IPR032466">
    <property type="entry name" value="Metal_Hydrolase"/>
</dbReference>
<comment type="caution">
    <text evidence="3">The sequence shown here is derived from an EMBL/GenBank/DDBJ whole genome shotgun (WGS) entry which is preliminary data.</text>
</comment>
<dbReference type="GO" id="GO:0016787">
    <property type="term" value="F:hydrolase activity"/>
    <property type="evidence" value="ECO:0007669"/>
    <property type="project" value="UniProtKB-KW"/>
</dbReference>
<accession>A0A423KG58</accession>
<dbReference type="GO" id="GO:0016831">
    <property type="term" value="F:carboxy-lyase activity"/>
    <property type="evidence" value="ECO:0007669"/>
    <property type="project" value="InterPro"/>
</dbReference>
<organism evidence="3 4">
    <name type="scientific">Pseudomonas frederiksbergensis</name>
    <dbReference type="NCBI Taxonomy" id="104087"/>
    <lineage>
        <taxon>Bacteria</taxon>
        <taxon>Pseudomonadati</taxon>
        <taxon>Pseudomonadota</taxon>
        <taxon>Gammaproteobacteria</taxon>
        <taxon>Pseudomonadales</taxon>
        <taxon>Pseudomonadaceae</taxon>
        <taxon>Pseudomonas</taxon>
    </lineage>
</organism>